<keyword evidence="3" id="KW-1185">Reference proteome</keyword>
<accession>A0ABD0KQ19</accession>
<evidence type="ECO:0000256" key="1">
    <source>
        <dbReference type="SAM" id="MobiDB-lite"/>
    </source>
</evidence>
<dbReference type="EMBL" id="JACVVK020000141">
    <property type="protein sequence ID" value="KAK7489159.1"/>
    <property type="molecule type" value="Genomic_DNA"/>
</dbReference>
<evidence type="ECO:0000313" key="3">
    <source>
        <dbReference type="Proteomes" id="UP001519460"/>
    </source>
</evidence>
<reference evidence="2 3" key="1">
    <citation type="journal article" date="2023" name="Sci. Data">
        <title>Genome assembly of the Korean intertidal mud-creeper Batillaria attramentaria.</title>
        <authorList>
            <person name="Patra A.K."/>
            <person name="Ho P.T."/>
            <person name="Jun S."/>
            <person name="Lee S.J."/>
            <person name="Kim Y."/>
            <person name="Won Y.J."/>
        </authorList>
    </citation>
    <scope>NUCLEOTIDE SEQUENCE [LARGE SCALE GENOMIC DNA]</scope>
    <source>
        <strain evidence="2">Wonlab-2016</strain>
    </source>
</reference>
<name>A0ABD0KQ19_9CAEN</name>
<gene>
    <name evidence="2" type="ORF">BaRGS_00019537</name>
</gene>
<feature type="region of interest" description="Disordered" evidence="1">
    <location>
        <begin position="81"/>
        <end position="157"/>
    </location>
</feature>
<protein>
    <submittedName>
        <fullName evidence="2">Uncharacterized protein</fullName>
    </submittedName>
</protein>
<organism evidence="2 3">
    <name type="scientific">Batillaria attramentaria</name>
    <dbReference type="NCBI Taxonomy" id="370345"/>
    <lineage>
        <taxon>Eukaryota</taxon>
        <taxon>Metazoa</taxon>
        <taxon>Spiralia</taxon>
        <taxon>Lophotrochozoa</taxon>
        <taxon>Mollusca</taxon>
        <taxon>Gastropoda</taxon>
        <taxon>Caenogastropoda</taxon>
        <taxon>Sorbeoconcha</taxon>
        <taxon>Cerithioidea</taxon>
        <taxon>Batillariidae</taxon>
        <taxon>Batillaria</taxon>
    </lineage>
</organism>
<dbReference type="Proteomes" id="UP001519460">
    <property type="component" value="Unassembled WGS sequence"/>
</dbReference>
<sequence length="157" mass="14972">MCCSGNCNIQRRRCEPLGGGPGGNCRPQNQECYRNTDCCSSFCNRRRCAQNPCAPLTAEFNTGGGFGGNTGGGFGGNTGGGFGGNTGGGFGGNTGGGFGGNTGGGFGGNPPSGGNTGGGFGGNTGGGFGGNTGGGFGGPMGDQPETTEAPEDTAQAD</sequence>
<evidence type="ECO:0000313" key="2">
    <source>
        <dbReference type="EMBL" id="KAK7489159.1"/>
    </source>
</evidence>
<comment type="caution">
    <text evidence="2">The sequence shown here is derived from an EMBL/GenBank/DDBJ whole genome shotgun (WGS) entry which is preliminary data.</text>
</comment>
<dbReference type="AlphaFoldDB" id="A0ABD0KQ19"/>
<feature type="compositionally biased region" description="Gly residues" evidence="1">
    <location>
        <begin position="81"/>
        <end position="140"/>
    </location>
</feature>
<proteinExistence type="predicted"/>